<dbReference type="Gene3D" id="1.25.40.10">
    <property type="entry name" value="Tetratricopeptide repeat domain"/>
    <property type="match status" value="1"/>
</dbReference>
<protein>
    <submittedName>
        <fullName evidence="5">Regulatory LuxR family protein</fullName>
    </submittedName>
</protein>
<dbReference type="SUPFAM" id="SSF48452">
    <property type="entry name" value="TPR-like"/>
    <property type="match status" value="1"/>
</dbReference>
<dbReference type="Gene3D" id="3.40.50.300">
    <property type="entry name" value="P-loop containing nucleotide triphosphate hydrolases"/>
    <property type="match status" value="1"/>
</dbReference>
<name>A0A542ZHT3_9MICO</name>
<dbReference type="Gene3D" id="1.10.10.10">
    <property type="entry name" value="Winged helix-like DNA-binding domain superfamily/Winged helix DNA-binding domain"/>
    <property type="match status" value="1"/>
</dbReference>
<dbReference type="InterPro" id="IPR000792">
    <property type="entry name" value="Tscrpt_reg_LuxR_C"/>
</dbReference>
<dbReference type="GO" id="GO:0006355">
    <property type="term" value="P:regulation of DNA-templated transcription"/>
    <property type="evidence" value="ECO:0007669"/>
    <property type="project" value="InterPro"/>
</dbReference>
<feature type="region of interest" description="Disordered" evidence="3">
    <location>
        <begin position="982"/>
        <end position="1004"/>
    </location>
</feature>
<dbReference type="GO" id="GO:0005524">
    <property type="term" value="F:ATP binding"/>
    <property type="evidence" value="ECO:0007669"/>
    <property type="project" value="UniProtKB-KW"/>
</dbReference>
<reference evidence="5 6" key="1">
    <citation type="submission" date="2019-06" db="EMBL/GenBank/DDBJ databases">
        <title>Sequencing the genomes of 1000 actinobacteria strains.</title>
        <authorList>
            <person name="Klenk H.-P."/>
        </authorList>
    </citation>
    <scope>NUCLEOTIDE SEQUENCE [LARGE SCALE GENOMIC DNA]</scope>
    <source>
        <strain evidence="5 6">DSM 18082</strain>
    </source>
</reference>
<proteinExistence type="predicted"/>
<dbReference type="CDD" id="cd06170">
    <property type="entry name" value="LuxR_C_like"/>
    <property type="match status" value="1"/>
</dbReference>
<evidence type="ECO:0000313" key="5">
    <source>
        <dbReference type="EMBL" id="TQL59923.1"/>
    </source>
</evidence>
<evidence type="ECO:0000259" key="4">
    <source>
        <dbReference type="PROSITE" id="PS50043"/>
    </source>
</evidence>
<dbReference type="PANTHER" id="PTHR16305:SF35">
    <property type="entry name" value="TRANSCRIPTIONAL ACTIVATOR DOMAIN"/>
    <property type="match status" value="1"/>
</dbReference>
<evidence type="ECO:0000256" key="2">
    <source>
        <dbReference type="ARBA" id="ARBA00022840"/>
    </source>
</evidence>
<accession>A0A542ZHT3</accession>
<evidence type="ECO:0000313" key="6">
    <source>
        <dbReference type="Proteomes" id="UP000319514"/>
    </source>
</evidence>
<dbReference type="AlphaFoldDB" id="A0A542ZHT3"/>
<keyword evidence="2" id="KW-0067">ATP-binding</keyword>
<dbReference type="SMART" id="SM00421">
    <property type="entry name" value="HTH_LUXR"/>
    <property type="match status" value="1"/>
</dbReference>
<dbReference type="InterPro" id="IPR016032">
    <property type="entry name" value="Sig_transdc_resp-reg_C-effctor"/>
</dbReference>
<dbReference type="InterPro" id="IPR036388">
    <property type="entry name" value="WH-like_DNA-bd_sf"/>
</dbReference>
<evidence type="ECO:0000256" key="3">
    <source>
        <dbReference type="SAM" id="MobiDB-lite"/>
    </source>
</evidence>
<dbReference type="InterPro" id="IPR027417">
    <property type="entry name" value="P-loop_NTPase"/>
</dbReference>
<dbReference type="InterPro" id="IPR011990">
    <property type="entry name" value="TPR-like_helical_dom_sf"/>
</dbReference>
<dbReference type="GO" id="GO:0004016">
    <property type="term" value="F:adenylate cyclase activity"/>
    <property type="evidence" value="ECO:0007669"/>
    <property type="project" value="TreeGrafter"/>
</dbReference>
<dbReference type="Pfam" id="PF00196">
    <property type="entry name" value="GerE"/>
    <property type="match status" value="1"/>
</dbReference>
<dbReference type="PROSITE" id="PS00622">
    <property type="entry name" value="HTH_LUXR_1"/>
    <property type="match status" value="1"/>
</dbReference>
<comment type="caution">
    <text evidence="5">The sequence shown here is derived from an EMBL/GenBank/DDBJ whole genome shotgun (WGS) entry which is preliminary data.</text>
</comment>
<dbReference type="Proteomes" id="UP000319514">
    <property type="component" value="Unassembled WGS sequence"/>
</dbReference>
<organism evidence="5 6">
    <name type="scientific">Oryzihumus leptocrescens</name>
    <dbReference type="NCBI Taxonomy" id="297536"/>
    <lineage>
        <taxon>Bacteria</taxon>
        <taxon>Bacillati</taxon>
        <taxon>Actinomycetota</taxon>
        <taxon>Actinomycetes</taxon>
        <taxon>Micrococcales</taxon>
        <taxon>Intrasporangiaceae</taxon>
        <taxon>Oryzihumus</taxon>
    </lineage>
</organism>
<dbReference type="GO" id="GO:0003677">
    <property type="term" value="F:DNA binding"/>
    <property type="evidence" value="ECO:0007669"/>
    <property type="project" value="InterPro"/>
</dbReference>
<dbReference type="Pfam" id="PF13191">
    <property type="entry name" value="AAA_16"/>
    <property type="match status" value="1"/>
</dbReference>
<keyword evidence="6" id="KW-1185">Reference proteome</keyword>
<dbReference type="OrthoDB" id="144293at2"/>
<dbReference type="GO" id="GO:0005737">
    <property type="term" value="C:cytoplasm"/>
    <property type="evidence" value="ECO:0007669"/>
    <property type="project" value="TreeGrafter"/>
</dbReference>
<dbReference type="SUPFAM" id="SSF52540">
    <property type="entry name" value="P-loop containing nucleoside triphosphate hydrolases"/>
    <property type="match status" value="1"/>
</dbReference>
<dbReference type="SUPFAM" id="SSF46894">
    <property type="entry name" value="C-terminal effector domain of the bipartite response regulators"/>
    <property type="match status" value="1"/>
</dbReference>
<evidence type="ECO:0000256" key="1">
    <source>
        <dbReference type="ARBA" id="ARBA00022741"/>
    </source>
</evidence>
<dbReference type="EMBL" id="VFOQ01000001">
    <property type="protein sequence ID" value="TQL59923.1"/>
    <property type="molecule type" value="Genomic_DNA"/>
</dbReference>
<feature type="domain" description="HTH luxR-type" evidence="4">
    <location>
        <begin position="916"/>
        <end position="981"/>
    </location>
</feature>
<sequence length="1004" mass="106239">MTAMPEGVSYPLAGRSHELAVVMERLALATRGQPTGLLVYGEAGVGKTRLVSEACTRSSGVQVLSGSCVHFGSASLPFSAVASAVARWLAGVSDKAGAEVLWGLDELTAILPGRGYRPSGELGVLLRQMDQAVRRIAERAPVALVVDDLQWADTSSLDLLAFLLTGMSSVPVAIVATARDEDRPEGHPLNVWLADIRRLPGVGELRLQRLGPDGTAEQIAAMLGTGAATEGFVSQVHERSGGNPYLTELLLRDVSPVAPALSAAVPEALREALLGRWHGLGKAARDASRLLAIGGRPTGSDVLERVNAELSLSPAGGVPDVRSAVAEAVESGVAARVGDGLLWFRHPLIAEVLTADLPRNESAAVHAAYAKGLEAFGGAPGDIATHHELAGHPPDAFRWSLTAADEAGAVQGNPERLEHLLRACRLWPHLRRQPGSSADQAHLLLRTGRAALGLGRIEQALSLVEQALALTDAAADPRLVCQLLLVQHRLFMESGNYGMAAYTPPLLEAMSVAELLADPPEKLTVAAVAAWTESYTDEATGRAQSIAVLQAARLTGSSEPLIFALLASARTSSHNEEAVRQLTEAYHLAAAHGDALAMVEAVLELGNRFMERGDYVSVARVYEEHGVELMRAGAPFQGKFILSVAGAFALVLGRWDEARELLRPLLASASADFRESFARTAMARLCARTGDLGSARWHLGRAAEVCTTEYRGTGSYPFGEAEVLIAEGRPAAALGLIAAQIGQATARDPRDGDEFLCLAARAFADLAEAARDRNEPSGVALAEASLARMLAAWSTVAVKDFVRGSPQDLIQPARQALYDAELARGRDLPEQAVAWRSATEACQAAGLPWEEATAAWRLGEALLRGVGTRAEVAEALRKAHSLAVSLGALALRANIEALALASHMPLESPAPLASAAEDGLSVLTPREREVLAHVMAGRSNTEIAKALFISDKTVSVHVSSILRKSGTTNRAEAAAWARRLTSSASTDEPRRVPLQVPWDAPLRR</sequence>
<dbReference type="PRINTS" id="PR00038">
    <property type="entry name" value="HTHLUXR"/>
</dbReference>
<keyword evidence="1" id="KW-0547">Nucleotide-binding</keyword>
<dbReference type="PROSITE" id="PS50043">
    <property type="entry name" value="HTH_LUXR_2"/>
    <property type="match status" value="1"/>
</dbReference>
<gene>
    <name evidence="5" type="ORF">FB474_1298</name>
</gene>
<dbReference type="InterPro" id="IPR041664">
    <property type="entry name" value="AAA_16"/>
</dbReference>
<dbReference type="PANTHER" id="PTHR16305">
    <property type="entry name" value="TESTICULAR SOLUBLE ADENYLYL CYCLASE"/>
    <property type="match status" value="1"/>
</dbReference>